<evidence type="ECO:0000256" key="4">
    <source>
        <dbReference type="ARBA" id="ARBA00014480"/>
    </source>
</evidence>
<name>A0A1C4B0P0_9LACO</name>
<keyword evidence="9 14" id="KW-0472">Membrane</keyword>
<dbReference type="AlphaFoldDB" id="A0A1C4B0P0"/>
<comment type="similarity">
    <text evidence="3 14 15">Belongs to the ATPase epsilon chain family.</text>
</comment>
<sequence length="138" mass="14882">MSEHTLHVKVVTPNGIIFDYETASLVVLDTTNGSEGIMANHAPIIAAMQVSEVKVVDEESSFEEIITISGGFAEFSENTLTVVSDSAERAQDIDVKRAQEAKERAEKHIAASDTDDVVRAQAALMRAVNRIHAVTGSK</sequence>
<organism evidence="18 19">
    <name type="scientific">Weissella bombi</name>
    <dbReference type="NCBI Taxonomy" id="1505725"/>
    <lineage>
        <taxon>Bacteria</taxon>
        <taxon>Bacillati</taxon>
        <taxon>Bacillota</taxon>
        <taxon>Bacilli</taxon>
        <taxon>Lactobacillales</taxon>
        <taxon>Lactobacillaceae</taxon>
        <taxon>Weissella</taxon>
    </lineage>
</organism>
<evidence type="ECO:0000256" key="5">
    <source>
        <dbReference type="ARBA" id="ARBA00022448"/>
    </source>
</evidence>
<dbReference type="STRING" id="1505725.GA0061074_10821"/>
<evidence type="ECO:0000256" key="13">
    <source>
        <dbReference type="ARBA" id="ARBA00031795"/>
    </source>
</evidence>
<comment type="subcellular location">
    <subcellularLocation>
        <location evidence="2 14">Cell membrane</location>
        <topology evidence="2 14">Peripheral membrane protein</topology>
    </subcellularLocation>
</comment>
<dbReference type="Gene3D" id="1.20.5.440">
    <property type="entry name" value="ATP synthase delta/epsilon subunit, C-terminal domain"/>
    <property type="match status" value="1"/>
</dbReference>
<dbReference type="RefSeq" id="WP_092462886.1">
    <property type="nucleotide sequence ID" value="NZ_BJEE01000001.1"/>
</dbReference>
<keyword evidence="5 14" id="KW-0813">Transport</keyword>
<dbReference type="HAMAP" id="MF_00530">
    <property type="entry name" value="ATP_synth_epsil_bac"/>
    <property type="match status" value="1"/>
</dbReference>
<dbReference type="OrthoDB" id="9804110at2"/>
<evidence type="ECO:0000256" key="7">
    <source>
        <dbReference type="ARBA" id="ARBA00022781"/>
    </source>
</evidence>
<keyword evidence="11 14" id="KW-0066">ATP synthesis</keyword>
<dbReference type="InterPro" id="IPR036794">
    <property type="entry name" value="ATP_F1_dsu/esu_C_sf"/>
</dbReference>
<evidence type="ECO:0000256" key="8">
    <source>
        <dbReference type="ARBA" id="ARBA00023065"/>
    </source>
</evidence>
<dbReference type="InterPro" id="IPR036771">
    <property type="entry name" value="ATPsynth_dsu/esu_N"/>
</dbReference>
<proteinExistence type="inferred from homology"/>
<dbReference type="InterPro" id="IPR020546">
    <property type="entry name" value="ATP_synth_F1_dsu/esu_N"/>
</dbReference>
<dbReference type="InterPro" id="IPR020547">
    <property type="entry name" value="ATP_synth_F1_esu_C"/>
</dbReference>
<dbReference type="PANTHER" id="PTHR13822:SF10">
    <property type="entry name" value="ATP SYNTHASE EPSILON CHAIN, CHLOROPLASTIC"/>
    <property type="match status" value="1"/>
</dbReference>
<evidence type="ECO:0000259" key="16">
    <source>
        <dbReference type="Pfam" id="PF00401"/>
    </source>
</evidence>
<feature type="domain" description="ATP synthase F1 complex delta/epsilon subunit N-terminal" evidence="17">
    <location>
        <begin position="6"/>
        <end position="87"/>
    </location>
</feature>
<evidence type="ECO:0000313" key="19">
    <source>
        <dbReference type="Proteomes" id="UP000199268"/>
    </source>
</evidence>
<dbReference type="GO" id="GO:0046933">
    <property type="term" value="F:proton-transporting ATP synthase activity, rotational mechanism"/>
    <property type="evidence" value="ECO:0007669"/>
    <property type="project" value="UniProtKB-UniRule"/>
</dbReference>
<dbReference type="InterPro" id="IPR001469">
    <property type="entry name" value="ATP_synth_F1_dsu/esu"/>
</dbReference>
<keyword evidence="6 14" id="KW-1003">Cell membrane</keyword>
<evidence type="ECO:0000256" key="15">
    <source>
        <dbReference type="RuleBase" id="RU003656"/>
    </source>
</evidence>
<accession>A0A1C4B0P0</accession>
<keyword evidence="10 14" id="KW-0139">CF(1)</keyword>
<keyword evidence="7 14" id="KW-0375">Hydrogen ion transport</keyword>
<evidence type="ECO:0000256" key="3">
    <source>
        <dbReference type="ARBA" id="ARBA00005712"/>
    </source>
</evidence>
<dbReference type="Pfam" id="PF00401">
    <property type="entry name" value="ATP-synt_DE"/>
    <property type="match status" value="1"/>
</dbReference>
<feature type="domain" description="ATP synthase epsilon subunit C-terminal" evidence="16">
    <location>
        <begin position="92"/>
        <end position="134"/>
    </location>
</feature>
<dbReference type="SUPFAM" id="SSF51344">
    <property type="entry name" value="Epsilon subunit of F1F0-ATP synthase N-terminal domain"/>
    <property type="match status" value="1"/>
</dbReference>
<dbReference type="Gene3D" id="2.60.15.10">
    <property type="entry name" value="F0F1 ATP synthase delta/epsilon subunit, N-terminal"/>
    <property type="match status" value="1"/>
</dbReference>
<evidence type="ECO:0000256" key="2">
    <source>
        <dbReference type="ARBA" id="ARBA00004202"/>
    </source>
</evidence>
<evidence type="ECO:0000256" key="6">
    <source>
        <dbReference type="ARBA" id="ARBA00022475"/>
    </source>
</evidence>
<gene>
    <name evidence="14" type="primary">atpC</name>
    <name evidence="18" type="ORF">GA0061074_10821</name>
</gene>
<protein>
    <recommendedName>
        <fullName evidence="4 14">ATP synthase epsilon chain</fullName>
    </recommendedName>
    <alternativeName>
        <fullName evidence="13 14">ATP synthase F1 sector epsilon subunit</fullName>
    </alternativeName>
    <alternativeName>
        <fullName evidence="12 14">F-ATPase epsilon subunit</fullName>
    </alternativeName>
</protein>
<evidence type="ECO:0000256" key="11">
    <source>
        <dbReference type="ARBA" id="ARBA00023310"/>
    </source>
</evidence>
<dbReference type="GO" id="GO:0005524">
    <property type="term" value="F:ATP binding"/>
    <property type="evidence" value="ECO:0007669"/>
    <property type="project" value="UniProtKB-UniRule"/>
</dbReference>
<dbReference type="GO" id="GO:0045259">
    <property type="term" value="C:proton-transporting ATP synthase complex"/>
    <property type="evidence" value="ECO:0007669"/>
    <property type="project" value="UniProtKB-KW"/>
</dbReference>
<reference evidence="19" key="1">
    <citation type="submission" date="2016-08" db="EMBL/GenBank/DDBJ databases">
        <authorList>
            <person name="Varghese N."/>
            <person name="Submissions Spin"/>
        </authorList>
    </citation>
    <scope>NUCLEOTIDE SEQUENCE [LARGE SCALE GENOMIC DNA]</scope>
    <source>
        <strain evidence="19">R-53094</strain>
    </source>
</reference>
<evidence type="ECO:0000256" key="9">
    <source>
        <dbReference type="ARBA" id="ARBA00023136"/>
    </source>
</evidence>
<comment type="function">
    <text evidence="1 14">Produces ATP from ADP in the presence of a proton gradient across the membrane.</text>
</comment>
<keyword evidence="19" id="KW-1185">Reference proteome</keyword>
<dbReference type="SUPFAM" id="SSF46604">
    <property type="entry name" value="Epsilon subunit of F1F0-ATP synthase C-terminal domain"/>
    <property type="match status" value="1"/>
</dbReference>
<evidence type="ECO:0000256" key="14">
    <source>
        <dbReference type="HAMAP-Rule" id="MF_00530"/>
    </source>
</evidence>
<evidence type="ECO:0000256" key="1">
    <source>
        <dbReference type="ARBA" id="ARBA00003543"/>
    </source>
</evidence>
<evidence type="ECO:0000256" key="12">
    <source>
        <dbReference type="ARBA" id="ARBA00030215"/>
    </source>
</evidence>
<dbReference type="Proteomes" id="UP000199268">
    <property type="component" value="Unassembled WGS sequence"/>
</dbReference>
<evidence type="ECO:0000313" key="18">
    <source>
        <dbReference type="EMBL" id="SCC00440.1"/>
    </source>
</evidence>
<dbReference type="PANTHER" id="PTHR13822">
    <property type="entry name" value="ATP SYNTHASE DELTA/EPSILON CHAIN"/>
    <property type="match status" value="1"/>
</dbReference>
<evidence type="ECO:0000259" key="17">
    <source>
        <dbReference type="Pfam" id="PF02823"/>
    </source>
</evidence>
<evidence type="ECO:0000256" key="10">
    <source>
        <dbReference type="ARBA" id="ARBA00023196"/>
    </source>
</evidence>
<dbReference type="FunFam" id="1.20.5.440:FF:000001">
    <property type="entry name" value="ATP synthase epsilon chain"/>
    <property type="match status" value="1"/>
</dbReference>
<dbReference type="Pfam" id="PF02823">
    <property type="entry name" value="ATP-synt_DE_N"/>
    <property type="match status" value="1"/>
</dbReference>
<dbReference type="NCBIfam" id="NF001846">
    <property type="entry name" value="PRK00571.1-3"/>
    <property type="match status" value="1"/>
</dbReference>
<dbReference type="CDD" id="cd12152">
    <property type="entry name" value="F1-ATPase_delta"/>
    <property type="match status" value="1"/>
</dbReference>
<dbReference type="EMBL" id="FMAO01000008">
    <property type="protein sequence ID" value="SCC00440.1"/>
    <property type="molecule type" value="Genomic_DNA"/>
</dbReference>
<dbReference type="GO" id="GO:0005886">
    <property type="term" value="C:plasma membrane"/>
    <property type="evidence" value="ECO:0007669"/>
    <property type="project" value="UniProtKB-SubCell"/>
</dbReference>
<dbReference type="NCBIfam" id="TIGR01216">
    <property type="entry name" value="ATP_synt_epsi"/>
    <property type="match status" value="1"/>
</dbReference>
<comment type="subunit">
    <text evidence="14 15">F-type ATPases have 2 components, CF(1) - the catalytic core - and CF(0) - the membrane proton channel. CF(1) has five subunits: alpha(3), beta(3), gamma(1), delta(1), epsilon(1). CF(0) has three main subunits: a, b and c.</text>
</comment>
<keyword evidence="8 14" id="KW-0406">Ion transport</keyword>